<accession>A0ABV0S7S1</accession>
<evidence type="ECO:0000313" key="2">
    <source>
        <dbReference type="Proteomes" id="UP001434883"/>
    </source>
</evidence>
<protein>
    <submittedName>
        <fullName evidence="1">Uncharacterized protein</fullName>
    </submittedName>
</protein>
<organism evidence="1 2">
    <name type="scientific">Xenoophorus captivus</name>
    <dbReference type="NCBI Taxonomy" id="1517983"/>
    <lineage>
        <taxon>Eukaryota</taxon>
        <taxon>Metazoa</taxon>
        <taxon>Chordata</taxon>
        <taxon>Craniata</taxon>
        <taxon>Vertebrata</taxon>
        <taxon>Euteleostomi</taxon>
        <taxon>Actinopterygii</taxon>
        <taxon>Neopterygii</taxon>
        <taxon>Teleostei</taxon>
        <taxon>Neoteleostei</taxon>
        <taxon>Acanthomorphata</taxon>
        <taxon>Ovalentaria</taxon>
        <taxon>Atherinomorphae</taxon>
        <taxon>Cyprinodontiformes</taxon>
        <taxon>Goodeidae</taxon>
        <taxon>Xenoophorus</taxon>
    </lineage>
</organism>
<evidence type="ECO:0000313" key="1">
    <source>
        <dbReference type="EMBL" id="MEQ2216602.1"/>
    </source>
</evidence>
<dbReference type="Proteomes" id="UP001434883">
    <property type="component" value="Unassembled WGS sequence"/>
</dbReference>
<name>A0ABV0S7S1_9TELE</name>
<dbReference type="EMBL" id="JAHRIN010071253">
    <property type="protein sequence ID" value="MEQ2216602.1"/>
    <property type="molecule type" value="Genomic_DNA"/>
</dbReference>
<reference evidence="1 2" key="1">
    <citation type="submission" date="2021-06" db="EMBL/GenBank/DDBJ databases">
        <authorList>
            <person name="Palmer J.M."/>
        </authorList>
    </citation>
    <scope>NUCLEOTIDE SEQUENCE [LARGE SCALE GENOMIC DNA]</scope>
    <source>
        <strain evidence="1 2">XC_2019</strain>
        <tissue evidence="1">Muscle</tissue>
    </source>
</reference>
<comment type="caution">
    <text evidence="1">The sequence shown here is derived from an EMBL/GenBank/DDBJ whole genome shotgun (WGS) entry which is preliminary data.</text>
</comment>
<gene>
    <name evidence="1" type="ORF">XENOCAPTIV_019111</name>
</gene>
<proteinExistence type="predicted"/>
<keyword evidence="2" id="KW-1185">Reference proteome</keyword>
<sequence length="99" mass="11239">MVFTPKKVWLLPAKTAANWGKVLKDIQRLLAELASCVDIWYIPTICPHIRALSHTNGCYEAFPRLDTAQHLFLKIISACQRSTVNCLVVVIYFTAPFTF</sequence>